<feature type="transmembrane region" description="Helical" evidence="1">
    <location>
        <begin position="773"/>
        <end position="794"/>
    </location>
</feature>
<dbReference type="Pfam" id="PF12770">
    <property type="entry name" value="CHAT"/>
    <property type="match status" value="1"/>
</dbReference>
<dbReference type="Pfam" id="PF05226">
    <property type="entry name" value="CHASE2"/>
    <property type="match status" value="1"/>
</dbReference>
<evidence type="ECO:0000313" key="4">
    <source>
        <dbReference type="Proteomes" id="UP000218418"/>
    </source>
</evidence>
<keyword evidence="4" id="KW-1185">Reference proteome</keyword>
<dbReference type="Proteomes" id="UP000218418">
    <property type="component" value="Chromosome"/>
</dbReference>
<reference evidence="3 4" key="1">
    <citation type="submission" date="2017-06" db="EMBL/GenBank/DDBJ databases">
        <title>Genome sequencing of cyanobaciteial culture collection at National Institute for Environmental Studies (NIES).</title>
        <authorList>
            <person name="Hirose Y."/>
            <person name="Shimura Y."/>
            <person name="Fujisawa T."/>
            <person name="Nakamura Y."/>
            <person name="Kawachi M."/>
        </authorList>
    </citation>
    <scope>NUCLEOTIDE SEQUENCE [LARGE SCALE GENOMIC DNA]</scope>
    <source>
        <strain evidence="3 4">NIES-267</strain>
    </source>
</reference>
<name>A0A1Z4LK49_9CYAN</name>
<feature type="transmembrane region" description="Helical" evidence="1">
    <location>
        <begin position="719"/>
        <end position="739"/>
    </location>
</feature>
<keyword evidence="1" id="KW-0812">Transmembrane</keyword>
<dbReference type="SMART" id="SM01080">
    <property type="entry name" value="CHASE2"/>
    <property type="match status" value="1"/>
</dbReference>
<gene>
    <name evidence="3" type="ORF">NIES267_10790</name>
</gene>
<protein>
    <submittedName>
        <fullName evidence="3">Adenylate cyclase</fullName>
    </submittedName>
</protein>
<accession>A0A1Z4LK49</accession>
<evidence type="ECO:0000256" key="1">
    <source>
        <dbReference type="SAM" id="Phobius"/>
    </source>
</evidence>
<dbReference type="InterPro" id="IPR024983">
    <property type="entry name" value="CHAT_dom"/>
</dbReference>
<sequence>MGKLVILKLGEGDFERGFPVVLQIGDENARPSTEITGSLPPNPEITTDYFRWQSIYRNIRLPSRIKGISKQVHRVPTLEECQQATEDFKIRFNNWLTSDSFRPIREKLLEKLTSEDDIRILIQTKDLRLQKLPWHLWDLLERYPKSEIALSAPSYEKVYRANQTSDKVKILAILGNSDGIDTQADRKILEQLPNAEISFLAEPERQDINHQLWEQNWQILFFAGHSATLENETGKIHINKTESLTIAELKYALRKAVERGLQLAIFNSCDGLGLAREFADLHIPEIIVMREPVPDQVAQEFLKYFLEAFARGESLYLAVRAARERLQGLENKFPCATWLPVIFQNPAEVPVSWQYLYNLHQNTDNDTNINININTNVNSNNFPISLPESKAPPQKPIQNRLNLLLTIPTSIIITALVMGIRYFGILQSLELKAFDQLMQMRPPEQPDPNLIVVGVTEDDVKMQQSEKRRGSLSDKFLDGLLEKLESYQPAAIGLDIYRDYPVSKDYPKLVKRMQNSRFVSVCKVSNSQGKLGVAPPPEVSPENLGFSDILLDEDNIVRRHYLSLTPPPASTCNASYALSVQLALRYLYDKGISLDFPQQDTWQLGKLKFKILESHTGGYQKIDALGHQILLNYRSSSSQTPAISQVTLGQVLKGEINPAAFKDKIVIIGTTAESFRDYSLTPYPIQGKSKYTPGVILQAQMVSQLVSAALYGRPLISNWSILSETIWIWGWSVTGALIAWCLRKPIYLIIVMVIGIIILYSSSIILLTSQGSWVPLVPAIIAFGGTTLVCNRIFSFKIQTQNS</sequence>
<evidence type="ECO:0000313" key="3">
    <source>
        <dbReference type="EMBL" id="BAY81602.1"/>
    </source>
</evidence>
<dbReference type="InterPro" id="IPR007890">
    <property type="entry name" value="CHASE2"/>
</dbReference>
<keyword evidence="1" id="KW-0472">Membrane</keyword>
<feature type="transmembrane region" description="Helical" evidence="1">
    <location>
        <begin position="746"/>
        <end position="767"/>
    </location>
</feature>
<dbReference type="OrthoDB" id="444941at2"/>
<dbReference type="EMBL" id="AP018227">
    <property type="protein sequence ID" value="BAY81602.1"/>
    <property type="molecule type" value="Genomic_DNA"/>
</dbReference>
<organism evidence="3 4">
    <name type="scientific">Calothrix parasitica NIES-267</name>
    <dbReference type="NCBI Taxonomy" id="1973488"/>
    <lineage>
        <taxon>Bacteria</taxon>
        <taxon>Bacillati</taxon>
        <taxon>Cyanobacteriota</taxon>
        <taxon>Cyanophyceae</taxon>
        <taxon>Nostocales</taxon>
        <taxon>Calotrichaceae</taxon>
        <taxon>Calothrix</taxon>
    </lineage>
</organism>
<feature type="domain" description="CHASE2" evidence="2">
    <location>
        <begin position="426"/>
        <end position="738"/>
    </location>
</feature>
<keyword evidence="1" id="KW-1133">Transmembrane helix</keyword>
<dbReference type="AlphaFoldDB" id="A0A1Z4LK49"/>
<evidence type="ECO:0000259" key="2">
    <source>
        <dbReference type="SMART" id="SM01080"/>
    </source>
</evidence>
<proteinExistence type="predicted"/>